<evidence type="ECO:0000256" key="1">
    <source>
        <dbReference type="SAM" id="MobiDB-lite"/>
    </source>
</evidence>
<accession>A0A0R2UB04</accession>
<feature type="region of interest" description="Disordered" evidence="1">
    <location>
        <begin position="99"/>
        <end position="135"/>
    </location>
</feature>
<comment type="caution">
    <text evidence="2">The sequence shown here is derived from an EMBL/GenBank/DDBJ whole genome shotgun (WGS) entry which is preliminary data.</text>
</comment>
<dbReference type="EMBL" id="LICA01000178">
    <property type="protein sequence ID" value="KRO94109.1"/>
    <property type="molecule type" value="Genomic_DNA"/>
</dbReference>
<evidence type="ECO:0000313" key="3">
    <source>
        <dbReference type="Proteomes" id="UP000051213"/>
    </source>
</evidence>
<dbReference type="GO" id="GO:0005829">
    <property type="term" value="C:cytosol"/>
    <property type="evidence" value="ECO:0007669"/>
    <property type="project" value="TreeGrafter"/>
</dbReference>
<dbReference type="Gene3D" id="2.30.30.220">
    <property type="entry name" value="SspB-like"/>
    <property type="match status" value="1"/>
</dbReference>
<feature type="compositionally biased region" description="Basic and acidic residues" evidence="1">
    <location>
        <begin position="116"/>
        <end position="125"/>
    </location>
</feature>
<dbReference type="Pfam" id="PF04386">
    <property type="entry name" value="SspB"/>
    <property type="match status" value="1"/>
</dbReference>
<organism evidence="2 3">
    <name type="scientific">SAR92 bacterium BACL26 MAG-121220-bin70</name>
    <dbReference type="NCBI Taxonomy" id="1655626"/>
    <lineage>
        <taxon>Bacteria</taxon>
        <taxon>Pseudomonadati</taxon>
        <taxon>Pseudomonadota</taxon>
        <taxon>Gammaproteobacteria</taxon>
        <taxon>Cellvibrionales</taxon>
        <taxon>Porticoccaceae</taxon>
        <taxon>SAR92 clade</taxon>
    </lineage>
</organism>
<dbReference type="InterPro" id="IPR036760">
    <property type="entry name" value="SspB-like_sf"/>
</dbReference>
<dbReference type="NCBIfam" id="NF008763">
    <property type="entry name" value="PRK11798.1-2"/>
    <property type="match status" value="1"/>
</dbReference>
<dbReference type="SUPFAM" id="SSF101738">
    <property type="entry name" value="SspB-like"/>
    <property type="match status" value="1"/>
</dbReference>
<dbReference type="GO" id="GO:0045732">
    <property type="term" value="P:positive regulation of protein catabolic process"/>
    <property type="evidence" value="ECO:0007669"/>
    <property type="project" value="TreeGrafter"/>
</dbReference>
<protein>
    <submittedName>
        <fullName evidence="2">Peptidase</fullName>
    </submittedName>
</protein>
<gene>
    <name evidence="2" type="ORF">ABS24_00865</name>
</gene>
<dbReference type="GO" id="GO:0005840">
    <property type="term" value="C:ribosome"/>
    <property type="evidence" value="ECO:0007669"/>
    <property type="project" value="TreeGrafter"/>
</dbReference>
<dbReference type="InterPro" id="IPR007481">
    <property type="entry name" value="SspB"/>
</dbReference>
<dbReference type="PANTHER" id="PTHR37486">
    <property type="entry name" value="STRINGENT STARVATION PROTEIN B"/>
    <property type="match status" value="1"/>
</dbReference>
<name>A0A0R2UB04_9GAMM</name>
<dbReference type="PIRSF" id="PIRSF005276">
    <property type="entry name" value="SspB"/>
    <property type="match status" value="1"/>
</dbReference>
<dbReference type="PANTHER" id="PTHR37486:SF1">
    <property type="entry name" value="STRINGENT STARVATION PROTEIN B"/>
    <property type="match status" value="1"/>
</dbReference>
<reference evidence="2 3" key="1">
    <citation type="submission" date="2015-10" db="EMBL/GenBank/DDBJ databases">
        <title>Metagenome-Assembled Genomes uncover a global brackish microbiome.</title>
        <authorList>
            <person name="Hugerth L.W."/>
            <person name="Larsson J."/>
            <person name="Alneberg J."/>
            <person name="Lindh M.V."/>
            <person name="Legrand C."/>
            <person name="Pinhassi J."/>
            <person name="Andersson A.F."/>
        </authorList>
    </citation>
    <scope>NUCLEOTIDE SEQUENCE [LARGE SCALE GENOMIC DNA]</scope>
    <source>
        <strain evidence="2">BACL26 MAG-121220-bin70</strain>
    </source>
</reference>
<dbReference type="AlphaFoldDB" id="A0A0R2UB04"/>
<evidence type="ECO:0000313" key="2">
    <source>
        <dbReference type="EMBL" id="KRO94109.1"/>
    </source>
</evidence>
<dbReference type="NCBIfam" id="NF008769">
    <property type="entry name" value="PRK11798.2-5"/>
    <property type="match status" value="1"/>
</dbReference>
<sequence>MRSNRPYLLRAFFNWIVDNDCTPHIIVDAHHPMVQVPQEFVKDGQIVLNIAPRAVTNLSLDGDTVQFSARFNGVPVDIYVPIAGIFGIYALENGEGMVFEQEGSTEPRPPAPKMVTRSDAKDKSIRPKPSLRVVK</sequence>
<dbReference type="Proteomes" id="UP000051213">
    <property type="component" value="Unassembled WGS sequence"/>
</dbReference>
<proteinExistence type="predicted"/>